<comment type="caution">
    <text evidence="2">The sequence shown here is derived from an EMBL/GenBank/DDBJ whole genome shotgun (WGS) entry which is preliminary data.</text>
</comment>
<feature type="region of interest" description="Disordered" evidence="1">
    <location>
        <begin position="122"/>
        <end position="143"/>
    </location>
</feature>
<evidence type="ECO:0000313" key="3">
    <source>
        <dbReference type="Proteomes" id="UP001558713"/>
    </source>
</evidence>
<sequence length="143" mass="16101">MAKLEPVYADSFMESRKRKLNTCRGVPLPYLIRPRRNLPPFDTFGFYNDYLEDLSDDEGDDSSVVEAAAETSSLDKGNESNAMGYLLKDEKDEDYVVVDHVEATPNSQKERAGAIQMMELSKDTVDESESDNAGYNSDEWVVV</sequence>
<feature type="region of interest" description="Disordered" evidence="1">
    <location>
        <begin position="56"/>
        <end position="81"/>
    </location>
</feature>
<evidence type="ECO:0000313" key="2">
    <source>
        <dbReference type="EMBL" id="KAL1224796.1"/>
    </source>
</evidence>
<proteinExistence type="predicted"/>
<keyword evidence="3" id="KW-1185">Reference proteome</keyword>
<name>A0ABD1C5Q7_CARAN</name>
<dbReference type="AlphaFoldDB" id="A0ABD1C5Q7"/>
<accession>A0ABD1C5Q7</accession>
<reference evidence="2 3" key="1">
    <citation type="submission" date="2024-04" db="EMBL/GenBank/DDBJ databases">
        <title>Genome assembly C_amara_ONT_v2.</title>
        <authorList>
            <person name="Yant L."/>
            <person name="Moore C."/>
            <person name="Slenker M."/>
        </authorList>
    </citation>
    <scope>NUCLEOTIDE SEQUENCE [LARGE SCALE GENOMIC DNA]</scope>
    <source>
        <tissue evidence="2">Leaf</tissue>
    </source>
</reference>
<evidence type="ECO:0000256" key="1">
    <source>
        <dbReference type="SAM" id="MobiDB-lite"/>
    </source>
</evidence>
<organism evidence="2 3">
    <name type="scientific">Cardamine amara subsp. amara</name>
    <dbReference type="NCBI Taxonomy" id="228776"/>
    <lineage>
        <taxon>Eukaryota</taxon>
        <taxon>Viridiplantae</taxon>
        <taxon>Streptophyta</taxon>
        <taxon>Embryophyta</taxon>
        <taxon>Tracheophyta</taxon>
        <taxon>Spermatophyta</taxon>
        <taxon>Magnoliopsida</taxon>
        <taxon>eudicotyledons</taxon>
        <taxon>Gunneridae</taxon>
        <taxon>Pentapetalae</taxon>
        <taxon>rosids</taxon>
        <taxon>malvids</taxon>
        <taxon>Brassicales</taxon>
        <taxon>Brassicaceae</taxon>
        <taxon>Cardamineae</taxon>
        <taxon>Cardamine</taxon>
    </lineage>
</organism>
<dbReference type="Proteomes" id="UP001558713">
    <property type="component" value="Unassembled WGS sequence"/>
</dbReference>
<dbReference type="EMBL" id="JBANAX010000048">
    <property type="protein sequence ID" value="KAL1224796.1"/>
    <property type="molecule type" value="Genomic_DNA"/>
</dbReference>
<protein>
    <submittedName>
        <fullName evidence="2">Uncharacterized protein</fullName>
    </submittedName>
</protein>
<gene>
    <name evidence="2" type="ORF">V5N11_027955</name>
</gene>